<sequence length="956" mass="106844">MGSITASNVTIEDLIDRSKLLLQTITQNTHEKYGFGTLTCTVYDSAWVALVKKPDQNGKAQWLFPESFAYIVKMQCADGGWMSNTKAQVDGILSTMAGLLVLKRYMAEPLQVALDQGQMAEKVERAVDSLRSQLDSWDVSGSNNVGFEIIVPAMLDLLTAEDPSLVFHFQAKSDLLEVYQARLSRFKPELLYGNDFVTATHSLEAFIGRVDFDRLKHHKMFGSFFASPSSTAAYLMNASKWDEEAEAYLRHAVASSVGKGSGGVPGVFPTTNFEYVWVLSTLFRAGFLVLELASPELNSMTEMLLHTYEESDGVVGLAPGIEADVDDTAKLITTLGYLGETVQPQRLVEVFEVQTHFRVYQHERDASFSANCNALIALLHPGHCDLYGVQIRKLAEFLCNRKWNADACIRDKWNTSHLYSSLLFTEAFTDLLYLVEQGHLADTFSESFLRKAGICLYQTCLRPLLDQCSNGSWGGSIEETAYAVTILGEAQKLVFFQDLQQILRASINEGIEYILSFATTEMSHHWSDKVSYGSYSITEAYILAALRQATVPFTGTIGGSIFGNVTVEKRAKQIELFHKTPLLESLPRWEIVASLIDAELFAMFIDVPKLQFLPSNNVQSGAYLKLVPFTWTSCSNRSRSYASPSFLHEMMVLSFFTYQADEFMESVAGPSFHGRYGTLRNLIDKATFHPLELRLSLEPGLDEQATKADARILQQLSQCVNLLLNNDVIQRASFHDRRNLRQEMRHFLLAHTAQVQDNLRHMSDAELEGEAVSSVSHSYSRWVATTSADHVAGPFCFAFALCVIGAGLPSSTPNKNCFPSVAEKYYATNVGTHISIMCRMYNDMGSWERDRRENNLNSLHFAEFATEEEASSRKLALYDLAQYERGCWNGALSCLQAENDAKESNSMKRLGNRRISLVRLFCDVTDIYGQIYLLKDISSLIALEQRTAAAGVTCVS</sequence>
<dbReference type="SUPFAM" id="SSF48239">
    <property type="entry name" value="Terpenoid cyclases/Protein prenyltransferases"/>
    <property type="match status" value="1"/>
</dbReference>
<dbReference type="GO" id="GO:0010333">
    <property type="term" value="F:terpene synthase activity"/>
    <property type="evidence" value="ECO:0007669"/>
    <property type="project" value="InterPro"/>
</dbReference>
<name>A0A162JFN8_CORFA</name>
<keyword evidence="3" id="KW-0479">Metal-binding</keyword>
<dbReference type="Gene3D" id="1.50.10.20">
    <property type="match status" value="1"/>
</dbReference>
<comment type="similarity">
    <text evidence="2">Belongs to the terpene synthase family.</text>
</comment>
<evidence type="ECO:0000313" key="7">
    <source>
        <dbReference type="EMBL" id="OAA41413.1"/>
    </source>
</evidence>
<evidence type="ECO:0000256" key="1">
    <source>
        <dbReference type="ARBA" id="ARBA00001946"/>
    </source>
</evidence>
<dbReference type="Gene3D" id="1.50.10.160">
    <property type="match status" value="1"/>
</dbReference>
<dbReference type="GO" id="GO:0016853">
    <property type="term" value="F:isomerase activity"/>
    <property type="evidence" value="ECO:0007669"/>
    <property type="project" value="UniProtKB-KW"/>
</dbReference>
<dbReference type="GO" id="GO:0016102">
    <property type="term" value="P:diterpenoid biosynthetic process"/>
    <property type="evidence" value="ECO:0007669"/>
    <property type="project" value="TreeGrafter"/>
</dbReference>
<dbReference type="PIRSF" id="PIRSF036498">
    <property type="entry name" value="Ent-kaurene_synthase_fungi"/>
    <property type="match status" value="1"/>
</dbReference>
<keyword evidence="4" id="KW-0460">Magnesium</keyword>
<dbReference type="PANTHER" id="PTHR31739">
    <property type="entry name" value="ENT-COPALYL DIPHOSPHATE SYNTHASE, CHLOROPLASTIC"/>
    <property type="match status" value="1"/>
</dbReference>
<dbReference type="EMBL" id="AZHB01000071">
    <property type="protein sequence ID" value="OAA41413.1"/>
    <property type="molecule type" value="Genomic_DNA"/>
</dbReference>
<comment type="caution">
    <text evidence="7">The sequence shown here is derived from an EMBL/GenBank/DDBJ whole genome shotgun (WGS) entry which is preliminary data.</text>
</comment>
<dbReference type="InterPro" id="IPR017057">
    <property type="entry name" value="Ent-kaurene_synthase_fun"/>
</dbReference>
<evidence type="ECO:0000256" key="4">
    <source>
        <dbReference type="ARBA" id="ARBA00022842"/>
    </source>
</evidence>
<dbReference type="STRING" id="1081104.A0A162JFN8"/>
<comment type="cofactor">
    <cofactor evidence="1">
        <name>Mg(2+)</name>
        <dbReference type="ChEBI" id="CHEBI:18420"/>
    </cofactor>
</comment>
<reference evidence="7 8" key="1">
    <citation type="journal article" date="2016" name="Genome Biol. Evol.">
        <title>Divergent and convergent evolution of fungal pathogenicity.</title>
        <authorList>
            <person name="Shang Y."/>
            <person name="Xiao G."/>
            <person name="Zheng P."/>
            <person name="Cen K."/>
            <person name="Zhan S."/>
            <person name="Wang C."/>
        </authorList>
    </citation>
    <scope>NUCLEOTIDE SEQUENCE [LARGE SCALE GENOMIC DNA]</scope>
    <source>
        <strain evidence="7 8">ARSEF 2679</strain>
    </source>
</reference>
<dbReference type="RefSeq" id="XP_018699438.1">
    <property type="nucleotide sequence ID" value="XM_018853375.1"/>
</dbReference>
<dbReference type="AlphaFoldDB" id="A0A162JFN8"/>
<evidence type="ECO:0000256" key="6">
    <source>
        <dbReference type="ARBA" id="ARBA00023239"/>
    </source>
</evidence>
<gene>
    <name evidence="7" type="ORF">ISF_09774</name>
</gene>
<organism evidence="7 8">
    <name type="scientific">Cordyceps fumosorosea (strain ARSEF 2679)</name>
    <name type="common">Isaria fumosorosea</name>
    <dbReference type="NCBI Taxonomy" id="1081104"/>
    <lineage>
        <taxon>Eukaryota</taxon>
        <taxon>Fungi</taxon>
        <taxon>Dikarya</taxon>
        <taxon>Ascomycota</taxon>
        <taxon>Pezizomycotina</taxon>
        <taxon>Sordariomycetes</taxon>
        <taxon>Hypocreomycetidae</taxon>
        <taxon>Hypocreales</taxon>
        <taxon>Cordycipitaceae</taxon>
        <taxon>Cordyceps</taxon>
    </lineage>
</organism>
<dbReference type="Proteomes" id="UP000076744">
    <property type="component" value="Unassembled WGS sequence"/>
</dbReference>
<dbReference type="GeneID" id="30026066"/>
<dbReference type="GO" id="GO:0000287">
    <property type="term" value="F:magnesium ion binding"/>
    <property type="evidence" value="ECO:0007669"/>
    <property type="project" value="TreeGrafter"/>
</dbReference>
<evidence type="ECO:0000313" key="8">
    <source>
        <dbReference type="Proteomes" id="UP000076744"/>
    </source>
</evidence>
<dbReference type="InterPro" id="IPR050148">
    <property type="entry name" value="Terpene_synthase-like"/>
</dbReference>
<dbReference type="OrthoDB" id="4870559at2759"/>
<keyword evidence="6" id="KW-0456">Lyase</keyword>
<keyword evidence="5" id="KW-0413">Isomerase</keyword>
<evidence type="ECO:0000256" key="2">
    <source>
        <dbReference type="ARBA" id="ARBA00006333"/>
    </source>
</evidence>
<dbReference type="InterPro" id="IPR008930">
    <property type="entry name" value="Terpenoid_cyclase/PrenylTrfase"/>
</dbReference>
<evidence type="ECO:0000256" key="3">
    <source>
        <dbReference type="ARBA" id="ARBA00022723"/>
    </source>
</evidence>
<protein>
    <submittedName>
        <fullName evidence="7">Aphidicolan-16beta-ol synthase</fullName>
    </submittedName>
</protein>
<accession>A0A162JFN8</accession>
<keyword evidence="8" id="KW-1185">Reference proteome</keyword>
<proteinExistence type="inferred from homology"/>
<evidence type="ECO:0000256" key="5">
    <source>
        <dbReference type="ARBA" id="ARBA00023235"/>
    </source>
</evidence>
<dbReference type="PANTHER" id="PTHR31739:SF25">
    <property type="entry name" value="(E,E)-GERANYLLINALOOL SYNTHASE"/>
    <property type="match status" value="1"/>
</dbReference>